<name>A0AA85JMV6_TRIRE</name>
<feature type="transmembrane region" description="Helical" evidence="2">
    <location>
        <begin position="372"/>
        <end position="395"/>
    </location>
</feature>
<dbReference type="SUPFAM" id="SSF103473">
    <property type="entry name" value="MFS general substrate transporter"/>
    <property type="match status" value="1"/>
</dbReference>
<reference evidence="3" key="1">
    <citation type="submission" date="2022-06" db="EMBL/GenBank/DDBJ databases">
        <authorList>
            <person name="Berger JAMES D."/>
            <person name="Berger JAMES D."/>
        </authorList>
    </citation>
    <scope>NUCLEOTIDE SEQUENCE [LARGE SCALE GENOMIC DNA]</scope>
</reference>
<evidence type="ECO:0000256" key="2">
    <source>
        <dbReference type="SAM" id="Phobius"/>
    </source>
</evidence>
<feature type="compositionally biased region" description="Low complexity" evidence="1">
    <location>
        <begin position="712"/>
        <end position="731"/>
    </location>
</feature>
<protein>
    <recommendedName>
        <fullName evidence="6">MFS domain-containing protein</fullName>
    </recommendedName>
</protein>
<feature type="transmembrane region" description="Helical" evidence="2">
    <location>
        <begin position="312"/>
        <end position="332"/>
    </location>
</feature>
<feature type="transmembrane region" description="Helical" evidence="2">
    <location>
        <begin position="254"/>
        <end position="274"/>
    </location>
</feature>
<keyword evidence="2" id="KW-0812">Transmembrane</keyword>
<dbReference type="WBParaSite" id="TREG1_31240.2">
    <property type="protein sequence ID" value="TREG1_31240.2"/>
    <property type="gene ID" value="TREG1_31240"/>
</dbReference>
<keyword evidence="3" id="KW-1185">Reference proteome</keyword>
<dbReference type="Proteomes" id="UP000050795">
    <property type="component" value="Unassembled WGS sequence"/>
</dbReference>
<dbReference type="InterPro" id="IPR011701">
    <property type="entry name" value="MFS"/>
</dbReference>
<sequence length="1125" mass="124904">MHAKRKFSANLPILHQFYIGTDDNHIITENVYNSTNLPTNITDNNNKEIKHVSTVSDEPVKPIHIHYCKEKPSRLHSQPIVTDLHSLTITTKTPPTTPPSPSRPPPLTTTKTTMKHSSSAIASCDKNIPLSASNQLYLPGQMNPLSGNDESGIPVDENIIPLPNDDGNIQCHIVDKEPFSITEDFLREPIPNGGWGWLVALGSFLCIFTVDGVCFSYGLHINEMIKEGQFSGNPPLLLPPPAYRVNDTSSQVSLAMLSLPGALLCGIYFLFGPLTGALVNRFDYRIVASVGSIITTLCFLICALFIHNILTFTIVFGIIGGIGCSLIYLPAITVIGHWFEEHRAFIVGMVMCGGCLGFGLLSIITPCLAEHFTWRGCLILLAGLFSQTLVGIALFRPVSVYEKIKLLKVLKQSELKEKASLAKKTKCKKHKYLTTSFSMMKSSKVGGRPDKKIAIQRGSIMARIIEEKSRQRTTSTGSLDGMVITRENQLVALSSSDAYEVVMAAAAVYNATTASQNTTAAMLNIHRGQLKYCNNNNNRKNLQTLTEGFPMSSFEQATCEYHRNSQPACVAVLPPPVQFSRSAVRRIARAILRKLHGQNKLPFSPSTTSISTSSRQVITASNRNSSTTTAIAGGGGAIGDSRVESCTNFNIPYTDSSKNIQYDKLNQVYRYELLHGSLATNISRRKRSLLISSLYSELATSIRDNETLTDLQQQQSQQQQQSHQQQQPQIQPRHLSITVNRSISPQDSQSRLKPPTSDSPSALTSLISLDSYTSHIIARELNSLLLDKGTKLAIMQDIQRELSRPKYRPDFFYSGNKHKLPLCHVPEYTACKQFPCDTNHALLKDLKYNQIRLAQSTFKRYPILLQERVGGSGVSGGSLSIDDSGGVCDGGGGGGDGVIGYSVMNKSVKIVDHHHHHHRHPERRILLNRHQLQQHQHGTIKHITDVKNIIDAPRTNELLAYLIDMLDCRILKSFTFILLSVACFVNMFVLLVPFYYLPILLAYGGVECHMNSVWCPTGLTEGNITHHFGVDNNTMMNSLHAQLQYINTFDKNYSFVSTELLLFTISCASILGRLFAVRKLELVHIFAKSFTSKWSYILPQCPSSILTPMFIKLHFPLIPFPRCHL</sequence>
<accession>A0AA85JMV6</accession>
<organism evidence="3 5">
    <name type="scientific">Trichobilharzia regenti</name>
    <name type="common">Nasal bird schistosome</name>
    <dbReference type="NCBI Taxonomy" id="157069"/>
    <lineage>
        <taxon>Eukaryota</taxon>
        <taxon>Metazoa</taxon>
        <taxon>Spiralia</taxon>
        <taxon>Lophotrochozoa</taxon>
        <taxon>Platyhelminthes</taxon>
        <taxon>Trematoda</taxon>
        <taxon>Digenea</taxon>
        <taxon>Strigeidida</taxon>
        <taxon>Schistosomatoidea</taxon>
        <taxon>Schistosomatidae</taxon>
        <taxon>Trichobilharzia</taxon>
    </lineage>
</organism>
<feature type="region of interest" description="Disordered" evidence="1">
    <location>
        <begin position="603"/>
        <end position="637"/>
    </location>
</feature>
<keyword evidence="2" id="KW-1133">Transmembrane helix</keyword>
<reference evidence="4 5" key="2">
    <citation type="submission" date="2023-11" db="UniProtKB">
        <authorList>
            <consortium name="WormBaseParasite"/>
        </authorList>
    </citation>
    <scope>IDENTIFICATION</scope>
</reference>
<feature type="region of interest" description="Disordered" evidence="1">
    <location>
        <begin position="89"/>
        <end position="113"/>
    </location>
</feature>
<dbReference type="PANTHER" id="PTHR11360:SF286">
    <property type="entry name" value="GH22266P"/>
    <property type="match status" value="1"/>
</dbReference>
<evidence type="ECO:0000256" key="1">
    <source>
        <dbReference type="SAM" id="MobiDB-lite"/>
    </source>
</evidence>
<evidence type="ECO:0000313" key="3">
    <source>
        <dbReference type="Proteomes" id="UP000050795"/>
    </source>
</evidence>
<dbReference type="WBParaSite" id="TREG1_31240.1">
    <property type="protein sequence ID" value="TREG1_31240.1"/>
    <property type="gene ID" value="TREG1_31240"/>
</dbReference>
<evidence type="ECO:0000313" key="4">
    <source>
        <dbReference type="WBParaSite" id="TREG1_31240.1"/>
    </source>
</evidence>
<dbReference type="GO" id="GO:0008028">
    <property type="term" value="F:monocarboxylic acid transmembrane transporter activity"/>
    <property type="evidence" value="ECO:0007669"/>
    <property type="project" value="TreeGrafter"/>
</dbReference>
<dbReference type="AlphaFoldDB" id="A0AA85JMV6"/>
<feature type="transmembrane region" description="Helical" evidence="2">
    <location>
        <begin position="195"/>
        <end position="219"/>
    </location>
</feature>
<dbReference type="Pfam" id="PF07690">
    <property type="entry name" value="MFS_1"/>
    <property type="match status" value="1"/>
</dbReference>
<evidence type="ECO:0000313" key="5">
    <source>
        <dbReference type="WBParaSite" id="TREG1_31240.2"/>
    </source>
</evidence>
<feature type="compositionally biased region" description="Low complexity" evidence="1">
    <location>
        <begin position="604"/>
        <end position="631"/>
    </location>
</feature>
<dbReference type="InterPro" id="IPR050327">
    <property type="entry name" value="Proton-linked_MCT"/>
</dbReference>
<feature type="compositionally biased region" description="Pro residues" evidence="1">
    <location>
        <begin position="95"/>
        <end position="107"/>
    </location>
</feature>
<proteinExistence type="predicted"/>
<dbReference type="InterPro" id="IPR036259">
    <property type="entry name" value="MFS_trans_sf"/>
</dbReference>
<feature type="transmembrane region" description="Helical" evidence="2">
    <location>
        <begin position="1053"/>
        <end position="1076"/>
    </location>
</feature>
<feature type="transmembrane region" description="Helical" evidence="2">
    <location>
        <begin position="286"/>
        <end position="306"/>
    </location>
</feature>
<evidence type="ECO:0008006" key="6">
    <source>
        <dbReference type="Google" id="ProtNLM"/>
    </source>
</evidence>
<dbReference type="PANTHER" id="PTHR11360">
    <property type="entry name" value="MONOCARBOXYLATE TRANSPORTER"/>
    <property type="match status" value="1"/>
</dbReference>
<dbReference type="WBParaSite" id="TREG1_31240.3">
    <property type="protein sequence ID" value="TREG1_31240.3"/>
    <property type="gene ID" value="TREG1_31240"/>
</dbReference>
<feature type="transmembrane region" description="Helical" evidence="2">
    <location>
        <begin position="344"/>
        <end position="366"/>
    </location>
</feature>
<dbReference type="Gene3D" id="1.20.1250.20">
    <property type="entry name" value="MFS general substrate transporter like domains"/>
    <property type="match status" value="1"/>
</dbReference>
<feature type="region of interest" description="Disordered" evidence="1">
    <location>
        <begin position="709"/>
        <end position="731"/>
    </location>
</feature>
<feature type="transmembrane region" description="Helical" evidence="2">
    <location>
        <begin position="974"/>
        <end position="996"/>
    </location>
</feature>
<keyword evidence="2" id="KW-0472">Membrane</keyword>